<dbReference type="Gene3D" id="3.30.429.10">
    <property type="entry name" value="Macrophage Migration Inhibitory Factor"/>
    <property type="match status" value="1"/>
</dbReference>
<dbReference type="EC" id="5.3.2.-" evidence="4"/>
<evidence type="ECO:0000256" key="1">
    <source>
        <dbReference type="ARBA" id="ARBA00006723"/>
    </source>
</evidence>
<evidence type="ECO:0000256" key="4">
    <source>
        <dbReference type="RuleBase" id="RU362032"/>
    </source>
</evidence>
<dbReference type="InterPro" id="IPR018191">
    <property type="entry name" value="4-OT"/>
</dbReference>
<dbReference type="KEGG" id="tbn:TBH_C0914"/>
<comment type="similarity">
    <text evidence="1 4">Belongs to the 4-oxalocrotonate tautomerase family.</text>
</comment>
<name>A0A7U6GHS0_9GAMM</name>
<dbReference type="SUPFAM" id="SSF55331">
    <property type="entry name" value="Tautomerase/MIF"/>
    <property type="match status" value="1"/>
</dbReference>
<dbReference type="OrthoDB" id="9799841at2"/>
<dbReference type="CDD" id="cd00491">
    <property type="entry name" value="4Oxalocrotonate_Tautomerase"/>
    <property type="match status" value="1"/>
</dbReference>
<dbReference type="Proteomes" id="UP000031631">
    <property type="component" value="Chromosome"/>
</dbReference>
<keyword evidence="2 4" id="KW-0413">Isomerase</keyword>
<dbReference type="AlphaFoldDB" id="A0A7U6GHS0"/>
<dbReference type="GO" id="GO:0016853">
    <property type="term" value="F:isomerase activity"/>
    <property type="evidence" value="ECO:0007669"/>
    <property type="project" value="UniProtKB-UniRule"/>
</dbReference>
<evidence type="ECO:0000256" key="3">
    <source>
        <dbReference type="PIRSR" id="PIRSR618191-1"/>
    </source>
</evidence>
<dbReference type="NCBIfam" id="NF002571">
    <property type="entry name" value="PRK02220.1"/>
    <property type="match status" value="1"/>
</dbReference>
<sequence>MPFAQISILEGRSDEKKAELIREVTEAIHRSLGAPREAIRVALYEVKKTEWGIGGETAKKLGR</sequence>
<dbReference type="InterPro" id="IPR004370">
    <property type="entry name" value="4-OT-like_dom"/>
</dbReference>
<evidence type="ECO:0000313" key="6">
    <source>
        <dbReference type="EMBL" id="BAO43847.1"/>
    </source>
</evidence>
<dbReference type="InterPro" id="IPR014347">
    <property type="entry name" value="Tautomerase/MIF_sf"/>
</dbReference>
<proteinExistence type="inferred from homology"/>
<dbReference type="NCBIfam" id="TIGR00013">
    <property type="entry name" value="taut"/>
    <property type="match status" value="1"/>
</dbReference>
<evidence type="ECO:0000313" key="7">
    <source>
        <dbReference type="Proteomes" id="UP000031631"/>
    </source>
</evidence>
<dbReference type="PANTHER" id="PTHR35530:SF1">
    <property type="entry name" value="2-HYDROXYMUCONATE TAUTOMERASE"/>
    <property type="match status" value="1"/>
</dbReference>
<dbReference type="EMBL" id="AP012273">
    <property type="protein sequence ID" value="BAO43847.1"/>
    <property type="molecule type" value="Genomic_DNA"/>
</dbReference>
<feature type="domain" description="4-oxalocrotonate tautomerase-like" evidence="5">
    <location>
        <begin position="2"/>
        <end position="58"/>
    </location>
</feature>
<evidence type="ECO:0000259" key="5">
    <source>
        <dbReference type="Pfam" id="PF01361"/>
    </source>
</evidence>
<feature type="active site" description="Proton acceptor; via imino nitrogen" evidence="3">
    <location>
        <position position="2"/>
    </location>
</feature>
<dbReference type="Pfam" id="PF01361">
    <property type="entry name" value="Tautomerase"/>
    <property type="match status" value="1"/>
</dbReference>
<protein>
    <recommendedName>
        <fullName evidence="4">Tautomerase</fullName>
        <ecNumber evidence="4">5.3.2.-</ecNumber>
    </recommendedName>
</protein>
<evidence type="ECO:0000256" key="2">
    <source>
        <dbReference type="ARBA" id="ARBA00023235"/>
    </source>
</evidence>
<organism evidence="6 7">
    <name type="scientific">Thiolapillus brandeum</name>
    <dbReference type="NCBI Taxonomy" id="1076588"/>
    <lineage>
        <taxon>Bacteria</taxon>
        <taxon>Pseudomonadati</taxon>
        <taxon>Pseudomonadota</taxon>
        <taxon>Gammaproteobacteria</taxon>
        <taxon>Chromatiales</taxon>
        <taxon>Sedimenticolaceae</taxon>
        <taxon>Thiolapillus</taxon>
    </lineage>
</organism>
<gene>
    <name evidence="6" type="ORF">TBH_C0914</name>
</gene>
<dbReference type="PANTHER" id="PTHR35530">
    <property type="entry name" value="TAUTOMERASE-RELATED"/>
    <property type="match status" value="1"/>
</dbReference>
<accession>A0A7U6GHS0</accession>
<keyword evidence="7" id="KW-1185">Reference proteome</keyword>
<reference evidence="6 7" key="1">
    <citation type="journal article" date="2014" name="PLoS ONE">
        <title>Physiological and genomic features of a novel sulfur-oxidizing gammaproteobacterium belonging to a previously uncultivated symbiotic lineage isolated from a hydrothermal vent.</title>
        <authorList>
            <person name="Nunoura T."/>
            <person name="Takaki Y."/>
            <person name="Kazama H."/>
            <person name="Kakuta J."/>
            <person name="Shimamura S."/>
            <person name="Makita H."/>
            <person name="Hirai M."/>
            <person name="Miyazaki M."/>
            <person name="Takai K."/>
        </authorList>
    </citation>
    <scope>NUCLEOTIDE SEQUENCE [LARGE SCALE GENOMIC DNA]</scope>
    <source>
        <strain evidence="6 7">Hiromi1</strain>
    </source>
</reference>